<feature type="domain" description="SMP-LTD" evidence="13">
    <location>
        <begin position="104"/>
        <end position="293"/>
    </location>
</feature>
<dbReference type="PROSITE" id="PS51847">
    <property type="entry name" value="SMP"/>
    <property type="match status" value="1"/>
</dbReference>
<dbReference type="SUPFAM" id="SSF49562">
    <property type="entry name" value="C2 domain (Calcium/lipid-binding domain, CaLB)"/>
    <property type="match status" value="1"/>
</dbReference>
<dbReference type="PROSITE" id="PS00479">
    <property type="entry name" value="ZF_DAG_PE_1"/>
    <property type="match status" value="1"/>
</dbReference>
<evidence type="ECO:0000256" key="9">
    <source>
        <dbReference type="SAM" id="Phobius"/>
    </source>
</evidence>
<dbReference type="PROSITE" id="PS50004">
    <property type="entry name" value="C2"/>
    <property type="match status" value="1"/>
</dbReference>
<dbReference type="PANTHER" id="PTHR21519">
    <property type="entry name" value="PDZ DOMAIN-CONTAINING PROTEIN 8"/>
    <property type="match status" value="1"/>
</dbReference>
<dbReference type="GO" id="GO:0046872">
    <property type="term" value="F:metal ion binding"/>
    <property type="evidence" value="ECO:0007669"/>
    <property type="project" value="UniProtKB-KW"/>
</dbReference>
<sequence>MGDQMADAQSGGESLLGRAWTYVDMFPPTHYLLVLANMYLEFLMDRGVLVLLSFLGGVLALLALEAVVFWRLYNRVTPQSPPQFKASEVRMPDVLKSRLADDVRSKKEDGAWFNFFLQFMFSELQDSLQLRRFLTKKIQTEFEEILRSRSGILVDELYLRDFNLGDNFPVFMGISVDKSDVVADVIQTLDIRARIMYDGGFQIAVDAALPFGRVAFVSVQVLKVRGLLRFRFSRHPFSHWCMSFYEEPEIDLDVSAQLDGRPMPKLKGIFANQIRRIIRKKHTLPMYKMRFKPFFYPHVDTERSSGQSIRVDGVEVGHGVFEVLIKGASRLRFIPKGAYFYCTASVDALPWKQKVAEERKKREIVTVELNKISADQSLGMTVKDELLPDRLYPVVVIAGIIVGMPAHMANLKDGEILVGVSGTKVFSAKEAMKSLKWTKENKIEIQIERRELQQEYSDDLTVNSKSSNDAPNGSPKLVTRSLPPSAHSSQASLENTSNLTGSSRRTLSKLACENPTWNQKFIFTVDPGLHYLNVCLWSKGGDYSGSSEVLKSAKHDVLVGYASLNLDDIYLHCLITLNGSLSDRIKLKHGHYKTEAELIKEWSVHKGWDPNQMYGDLSLGFHFHPTQLSPEQRLGLASCRATSSKAGLDTFLLQADALKGMGASSPSSKENNKDRTSSVNGNERVTFGPGLEDKSREHQEGHHQFESTTFISATFCDYCGRKIWMKDAFKCRTCNMVCHKKCLVKCLVNTVCTESGVRKRNAEDEVWKPLQATGKPTANTVRLEYDGRKTAKDEEVDLDNAEDTMSADRLSSQNLSSLLEVIYSPGQDPGSPHRLRSESLPEVGQQSRFRNLKEQTDRMKDNVLKHLRRNKTPSALSDKAIHSAKQVGAQLFADMDPLLRKDKLEEMVRKLDDQLILEMQNKESLEQHLAHLETEQLNLESTGSSPGSSPQHTPATSNTVSRHREIKTLHQKVDKSGEKVDALRLLMLQYCSGLQNCINSLETEDGDGKGVGVNGSKANNTNSSPSSSVSAYPSTVAIPSEDSDSPKPDRKRTTFGGMSQGVGGLVRRASSSVKEKMSSFKEFGRKSTGRAAALNRAVGQNETSEELLQSGITSERNNSGLNPILENREPAQVLQKNTRSKSDGQVENLFRLAETPSSKSSSTMEISNMIGASLFKDTLPEDDSSLQTSEAVAQTTKYPEVEIHVESPDSPNGQIVKDKTRKKRAKTDEPKHLLKEALEDGLQILRSRSDSTLEVKTGDSRLSPAAGNRSIHGNRRGNYYKPGPTKTSNLLSPRHILSYHGSSSSLPQLFPNDDSDSDNSDYVVIESSDDEAPHSDSTSDYDYDDEDGVLNTVTDVTFEGEPKVTAIGSVVGAEKEDSSPEHRAIIQHLHTYQV</sequence>
<dbReference type="PROSITE" id="PS50106">
    <property type="entry name" value="PDZ"/>
    <property type="match status" value="1"/>
</dbReference>
<keyword evidence="2" id="KW-0813">Transport</keyword>
<evidence type="ECO:0000259" key="12">
    <source>
        <dbReference type="PROSITE" id="PS50106"/>
    </source>
</evidence>
<dbReference type="InterPro" id="IPR031468">
    <property type="entry name" value="SMP_LBD"/>
</dbReference>
<dbReference type="GO" id="GO:0008289">
    <property type="term" value="F:lipid binding"/>
    <property type="evidence" value="ECO:0007669"/>
    <property type="project" value="UniProtKB-KW"/>
</dbReference>
<feature type="region of interest" description="Disordered" evidence="8">
    <location>
        <begin position="456"/>
        <end position="500"/>
    </location>
</feature>
<dbReference type="CDD" id="cd21674">
    <property type="entry name" value="SMP_PDZD8"/>
    <property type="match status" value="1"/>
</dbReference>
<dbReference type="Pfam" id="PF26547">
    <property type="entry name" value="PDZD8_N"/>
    <property type="match status" value="1"/>
</dbReference>
<dbReference type="Proteomes" id="UP000762676">
    <property type="component" value="Unassembled WGS sequence"/>
</dbReference>
<dbReference type="SUPFAM" id="SSF50156">
    <property type="entry name" value="PDZ domain-like"/>
    <property type="match status" value="1"/>
</dbReference>
<keyword evidence="15" id="KW-1185">Reference proteome</keyword>
<dbReference type="SUPFAM" id="SSF57889">
    <property type="entry name" value="Cysteine-rich domain"/>
    <property type="match status" value="1"/>
</dbReference>
<evidence type="ECO:0000256" key="8">
    <source>
        <dbReference type="SAM" id="MobiDB-lite"/>
    </source>
</evidence>
<evidence type="ECO:0000256" key="4">
    <source>
        <dbReference type="ARBA" id="ARBA00022833"/>
    </source>
</evidence>
<keyword evidence="9" id="KW-1133">Transmembrane helix</keyword>
<feature type="region of interest" description="Disordered" evidence="8">
    <location>
        <begin position="822"/>
        <end position="845"/>
    </location>
</feature>
<name>A0AAV4I4N6_9GAST</name>
<evidence type="ECO:0000256" key="1">
    <source>
        <dbReference type="ARBA" id="ARBA00004370"/>
    </source>
</evidence>
<evidence type="ECO:0000259" key="10">
    <source>
        <dbReference type="PROSITE" id="PS50004"/>
    </source>
</evidence>
<dbReference type="InterPro" id="IPR058801">
    <property type="entry name" value="PDZD8_N"/>
</dbReference>
<accession>A0AAV4I4N6</accession>
<evidence type="ECO:0000256" key="2">
    <source>
        <dbReference type="ARBA" id="ARBA00022448"/>
    </source>
</evidence>
<dbReference type="SMART" id="SM00228">
    <property type="entry name" value="PDZ"/>
    <property type="match status" value="1"/>
</dbReference>
<keyword evidence="3" id="KW-0479">Metal-binding</keyword>
<dbReference type="Pfam" id="PF00130">
    <property type="entry name" value="C1_1"/>
    <property type="match status" value="1"/>
</dbReference>
<feature type="domain" description="PDZ" evidence="12">
    <location>
        <begin position="366"/>
        <end position="436"/>
    </location>
</feature>
<dbReference type="SMART" id="SM00239">
    <property type="entry name" value="C2"/>
    <property type="match status" value="1"/>
</dbReference>
<dbReference type="InterPro" id="IPR001478">
    <property type="entry name" value="PDZ"/>
</dbReference>
<keyword evidence="5" id="KW-0445">Lipid transport</keyword>
<dbReference type="GO" id="GO:0044233">
    <property type="term" value="C:mitochondria-associated endoplasmic reticulum membrane contact site"/>
    <property type="evidence" value="ECO:0007669"/>
    <property type="project" value="InterPro"/>
</dbReference>
<comment type="caution">
    <text evidence="14">The sequence shown here is derived from an EMBL/GenBank/DDBJ whole genome shotgun (WGS) entry which is preliminary data.</text>
</comment>
<dbReference type="GO" id="GO:0016020">
    <property type="term" value="C:membrane"/>
    <property type="evidence" value="ECO:0007669"/>
    <property type="project" value="UniProtKB-SubCell"/>
</dbReference>
<dbReference type="GO" id="GO:0005739">
    <property type="term" value="C:mitochondrion"/>
    <property type="evidence" value="ECO:0007669"/>
    <property type="project" value="GOC"/>
</dbReference>
<evidence type="ECO:0000313" key="14">
    <source>
        <dbReference type="EMBL" id="GFS03971.1"/>
    </source>
</evidence>
<dbReference type="EMBL" id="BMAT01002294">
    <property type="protein sequence ID" value="GFS03971.1"/>
    <property type="molecule type" value="Genomic_DNA"/>
</dbReference>
<keyword evidence="9" id="KW-0812">Transmembrane</keyword>
<evidence type="ECO:0000259" key="11">
    <source>
        <dbReference type="PROSITE" id="PS50081"/>
    </source>
</evidence>
<feature type="region of interest" description="Disordered" evidence="8">
    <location>
        <begin position="1302"/>
        <end position="1347"/>
    </location>
</feature>
<dbReference type="Gene3D" id="2.30.42.10">
    <property type="match status" value="1"/>
</dbReference>
<feature type="domain" description="C2" evidence="10">
    <location>
        <begin position="439"/>
        <end position="579"/>
    </location>
</feature>
<evidence type="ECO:0000313" key="15">
    <source>
        <dbReference type="Proteomes" id="UP000762676"/>
    </source>
</evidence>
<dbReference type="PROSITE" id="PS50081">
    <property type="entry name" value="ZF_DAG_PE_2"/>
    <property type="match status" value="1"/>
</dbReference>
<keyword evidence="7 9" id="KW-0472">Membrane</keyword>
<comment type="subcellular location">
    <subcellularLocation>
        <location evidence="1">Membrane</location>
    </subcellularLocation>
</comment>
<evidence type="ECO:0000259" key="13">
    <source>
        <dbReference type="PROSITE" id="PS51847"/>
    </source>
</evidence>
<keyword evidence="6" id="KW-0446">Lipid-binding</keyword>
<evidence type="ECO:0000256" key="6">
    <source>
        <dbReference type="ARBA" id="ARBA00023121"/>
    </source>
</evidence>
<dbReference type="GO" id="GO:1990456">
    <property type="term" value="P:mitochondrion-endoplasmic reticulum membrane tethering"/>
    <property type="evidence" value="ECO:0007669"/>
    <property type="project" value="InterPro"/>
</dbReference>
<feature type="region of interest" description="Disordered" evidence="8">
    <location>
        <begin position="1251"/>
        <end position="1289"/>
    </location>
</feature>
<evidence type="ECO:0000256" key="3">
    <source>
        <dbReference type="ARBA" id="ARBA00022723"/>
    </source>
</evidence>
<dbReference type="CDD" id="cd20825">
    <property type="entry name" value="C1_PDZD8"/>
    <property type="match status" value="1"/>
</dbReference>
<organism evidence="14 15">
    <name type="scientific">Elysia marginata</name>
    <dbReference type="NCBI Taxonomy" id="1093978"/>
    <lineage>
        <taxon>Eukaryota</taxon>
        <taxon>Metazoa</taxon>
        <taxon>Spiralia</taxon>
        <taxon>Lophotrochozoa</taxon>
        <taxon>Mollusca</taxon>
        <taxon>Gastropoda</taxon>
        <taxon>Heterobranchia</taxon>
        <taxon>Euthyneura</taxon>
        <taxon>Panpulmonata</taxon>
        <taxon>Sacoglossa</taxon>
        <taxon>Placobranchoidea</taxon>
        <taxon>Plakobranchidae</taxon>
        <taxon>Elysia</taxon>
    </lineage>
</organism>
<protein>
    <submittedName>
        <fullName evidence="14">PDZ domain-containing protein 8</fullName>
    </submittedName>
</protein>
<evidence type="ECO:0000256" key="7">
    <source>
        <dbReference type="ARBA" id="ARBA00023136"/>
    </source>
</evidence>
<dbReference type="SMART" id="SM00109">
    <property type="entry name" value="C1"/>
    <property type="match status" value="1"/>
</dbReference>
<dbReference type="InterPro" id="IPR000008">
    <property type="entry name" value="C2_dom"/>
</dbReference>
<dbReference type="PANTHER" id="PTHR21519:SF1">
    <property type="entry name" value="PDZ DOMAIN-CONTAINING PROTEIN 8"/>
    <property type="match status" value="1"/>
</dbReference>
<dbReference type="InterPro" id="IPR035892">
    <property type="entry name" value="C2_domain_sf"/>
</dbReference>
<feature type="compositionally biased region" description="Low complexity" evidence="8">
    <location>
        <begin position="1016"/>
        <end position="1037"/>
    </location>
</feature>
<reference evidence="14 15" key="1">
    <citation type="journal article" date="2021" name="Elife">
        <title>Chloroplast acquisition without the gene transfer in kleptoplastic sea slugs, Plakobranchus ocellatus.</title>
        <authorList>
            <person name="Maeda T."/>
            <person name="Takahashi S."/>
            <person name="Yoshida T."/>
            <person name="Shimamura S."/>
            <person name="Takaki Y."/>
            <person name="Nagai Y."/>
            <person name="Toyoda A."/>
            <person name="Suzuki Y."/>
            <person name="Arimoto A."/>
            <person name="Ishii H."/>
            <person name="Satoh N."/>
            <person name="Nishiyama T."/>
            <person name="Hasebe M."/>
            <person name="Maruyama T."/>
            <person name="Minagawa J."/>
            <person name="Obokata J."/>
            <person name="Shigenobu S."/>
        </authorList>
    </citation>
    <scope>NUCLEOTIDE SEQUENCE [LARGE SCALE GENOMIC DNA]</scope>
</reference>
<dbReference type="InterPro" id="IPR002219">
    <property type="entry name" value="PKC_DAG/PE"/>
</dbReference>
<dbReference type="InterPro" id="IPR046349">
    <property type="entry name" value="C1-like_sf"/>
</dbReference>
<feature type="region of interest" description="Disordered" evidence="8">
    <location>
        <begin position="1009"/>
        <end position="1073"/>
    </location>
</feature>
<dbReference type="InterPro" id="IPR036034">
    <property type="entry name" value="PDZ_sf"/>
</dbReference>
<proteinExistence type="predicted"/>
<dbReference type="CDD" id="cd00030">
    <property type="entry name" value="C2"/>
    <property type="match status" value="1"/>
</dbReference>
<gene>
    <name evidence="14" type="ORF">ElyMa_001162900</name>
</gene>
<dbReference type="InterPro" id="IPR039275">
    <property type="entry name" value="PDZD8"/>
</dbReference>
<evidence type="ECO:0000256" key="5">
    <source>
        <dbReference type="ARBA" id="ARBA00023055"/>
    </source>
</evidence>
<feature type="transmembrane region" description="Helical" evidence="9">
    <location>
        <begin position="47"/>
        <end position="73"/>
    </location>
</feature>
<feature type="domain" description="Phorbol-ester/DAG-type" evidence="11">
    <location>
        <begin position="702"/>
        <end position="752"/>
    </location>
</feature>
<feature type="compositionally biased region" description="Polar residues" evidence="8">
    <location>
        <begin position="460"/>
        <end position="471"/>
    </location>
</feature>
<feature type="region of interest" description="Disordered" evidence="8">
    <location>
        <begin position="938"/>
        <end position="963"/>
    </location>
</feature>
<dbReference type="GO" id="GO:0006869">
    <property type="term" value="P:lipid transport"/>
    <property type="evidence" value="ECO:0007669"/>
    <property type="project" value="UniProtKB-KW"/>
</dbReference>
<dbReference type="GO" id="GO:0051560">
    <property type="term" value="P:mitochondrial calcium ion homeostasis"/>
    <property type="evidence" value="ECO:0007669"/>
    <property type="project" value="InterPro"/>
</dbReference>
<feature type="region of interest" description="Disordered" evidence="8">
    <location>
        <begin position="1205"/>
        <end position="1230"/>
    </location>
</feature>
<dbReference type="Gene3D" id="2.60.40.150">
    <property type="entry name" value="C2 domain"/>
    <property type="match status" value="1"/>
</dbReference>
<feature type="region of interest" description="Disordered" evidence="8">
    <location>
        <begin position="661"/>
        <end position="703"/>
    </location>
</feature>
<feature type="compositionally biased region" description="Polar residues" evidence="8">
    <location>
        <begin position="486"/>
        <end position="500"/>
    </location>
</feature>
<dbReference type="Gene3D" id="3.30.60.20">
    <property type="match status" value="1"/>
</dbReference>
<feature type="compositionally biased region" description="Basic and acidic residues" evidence="8">
    <location>
        <begin position="691"/>
        <end position="703"/>
    </location>
</feature>
<feature type="compositionally biased region" description="Polar residues" evidence="8">
    <location>
        <begin position="938"/>
        <end position="960"/>
    </location>
</feature>
<keyword evidence="4" id="KW-0862">Zinc</keyword>